<sequence>MAEELEQYARYFREGTRVRVGIPLEGGGWFPEWGAVATLDDDLLLVDLSRDQLPEETRLETGQTLNVGLPEQEQALTCRAVLVQVDGVEHRLALRLIEEVYPFEPREYYRQDVYLPLDYRLPLSQIEADVRLRWLQRRREMEFAAQTPEPGEPEELEDSREEIRARLEKRKDTPPVAANISGGGLRINISQKLIVGQLIELSIYIPNVQHLVEIVGEVVEVRDLPGQARFSTAVRYRMIDEADRDRLIGYISAQQLLQLSQQTPRVLPSPEPRLSTFAWRLQIALAFILLVAFIGCQVKAIRQAKDRGEKWEVQRIFDEGFVEFLKRQR</sequence>
<evidence type="ECO:0000259" key="3">
    <source>
        <dbReference type="Pfam" id="PF18672"/>
    </source>
</evidence>
<accession>A0A6V8MS78</accession>
<dbReference type="InterPro" id="IPR040638">
    <property type="entry name" value="PilZN1"/>
</dbReference>
<dbReference type="Pfam" id="PF07238">
    <property type="entry name" value="PilZ"/>
    <property type="match status" value="1"/>
</dbReference>
<name>A0A6V8MS78_9BACT</name>
<dbReference type="InterPro" id="IPR009875">
    <property type="entry name" value="PilZ_domain"/>
</dbReference>
<proteinExistence type="predicted"/>
<keyword evidence="7" id="KW-1185">Reference proteome</keyword>
<dbReference type="Gene3D" id="2.30.110.70">
    <property type="match status" value="1"/>
</dbReference>
<dbReference type="Proteomes" id="UP000831485">
    <property type="component" value="Chromosome"/>
</dbReference>
<keyword evidence="1" id="KW-0472">Membrane</keyword>
<evidence type="ECO:0000313" key="6">
    <source>
        <dbReference type="Proteomes" id="UP000568888"/>
    </source>
</evidence>
<keyword evidence="1" id="KW-0812">Transmembrane</keyword>
<evidence type="ECO:0000313" key="7">
    <source>
        <dbReference type="Proteomes" id="UP000831485"/>
    </source>
</evidence>
<reference evidence="5" key="3">
    <citation type="submission" date="2022-04" db="EMBL/GenBank/DDBJ databases">
        <authorList>
            <person name="Liu G."/>
        </authorList>
    </citation>
    <scope>NUCLEOTIDE SEQUENCE</scope>
    <source>
        <strain evidence="5">RG22</strain>
    </source>
</reference>
<feature type="domain" description="N-terminal PilZ-like" evidence="3">
    <location>
        <begin position="11"/>
        <end position="101"/>
    </location>
</feature>
<organism evidence="4 6">
    <name type="scientific">Geomonas paludis</name>
    <dbReference type="NCBI Taxonomy" id="2740185"/>
    <lineage>
        <taxon>Bacteria</taxon>
        <taxon>Pseudomonadati</taxon>
        <taxon>Thermodesulfobacteriota</taxon>
        <taxon>Desulfuromonadia</taxon>
        <taxon>Geobacterales</taxon>
        <taxon>Geobacteraceae</taxon>
        <taxon>Geomonas</taxon>
    </lineage>
</organism>
<feature type="transmembrane region" description="Helical" evidence="1">
    <location>
        <begin position="277"/>
        <end position="298"/>
    </location>
</feature>
<dbReference type="Proteomes" id="UP000568888">
    <property type="component" value="Unassembled WGS sequence"/>
</dbReference>
<evidence type="ECO:0000313" key="4">
    <source>
        <dbReference type="EMBL" id="GFO62724.1"/>
    </source>
</evidence>
<dbReference type="EMBL" id="BLXY01000001">
    <property type="protein sequence ID" value="GFO62724.1"/>
    <property type="molecule type" value="Genomic_DNA"/>
</dbReference>
<feature type="domain" description="PilZ" evidence="2">
    <location>
        <begin position="176"/>
        <end position="251"/>
    </location>
</feature>
<dbReference type="GO" id="GO:0035438">
    <property type="term" value="F:cyclic-di-GMP binding"/>
    <property type="evidence" value="ECO:0007669"/>
    <property type="project" value="InterPro"/>
</dbReference>
<evidence type="ECO:0000256" key="1">
    <source>
        <dbReference type="SAM" id="Phobius"/>
    </source>
</evidence>
<reference evidence="6" key="1">
    <citation type="submission" date="2020-06" db="EMBL/GenBank/DDBJ databases">
        <title>Draft genomic sequecing of Geomonas sp. Red736.</title>
        <authorList>
            <person name="Itoh H."/>
            <person name="Xu Z.X."/>
            <person name="Ushijima N."/>
            <person name="Masuda Y."/>
            <person name="Shiratori Y."/>
            <person name="Senoo K."/>
        </authorList>
    </citation>
    <scope>NUCLEOTIDE SEQUENCE [LARGE SCALE GENOMIC DNA]</scope>
    <source>
        <strain evidence="6">Red736</strain>
    </source>
</reference>
<protein>
    <submittedName>
        <fullName evidence="5">DUF5634 family protein</fullName>
    </submittedName>
    <submittedName>
        <fullName evidence="4">Pilus protein PilZ</fullName>
    </submittedName>
</protein>
<gene>
    <name evidence="4" type="ORF">GMPD_06430</name>
    <name evidence="5" type="ORF">M1B72_20005</name>
</gene>
<dbReference type="RefSeq" id="WP_183345023.1">
    <property type="nucleotide sequence ID" value="NZ_BLXY01000001.1"/>
</dbReference>
<dbReference type="Pfam" id="PF18672">
    <property type="entry name" value="PilZN1"/>
    <property type="match status" value="1"/>
</dbReference>
<reference evidence="4" key="2">
    <citation type="journal article" date="2021" name="Int. J. Syst. Evol. Microbiol.">
        <title>Geomonas silvestris sp. nov., Geomonas paludis sp. nov. and Geomonas limicola sp. nov., isolated from terrestrial environments, and emended description of the genus Geomonas.</title>
        <authorList>
            <person name="Itoh H."/>
            <person name="Xu Z."/>
            <person name="Masuda Y."/>
            <person name="Ushijima N."/>
            <person name="Hayakawa C."/>
            <person name="Shiratori Y."/>
            <person name="Senoo K."/>
        </authorList>
    </citation>
    <scope>NUCLEOTIDE SEQUENCE</scope>
    <source>
        <strain evidence="4">Red736</strain>
    </source>
</reference>
<evidence type="ECO:0000259" key="2">
    <source>
        <dbReference type="Pfam" id="PF07238"/>
    </source>
</evidence>
<dbReference type="AlphaFoldDB" id="A0A6V8MS78"/>
<dbReference type="Gene3D" id="2.40.10.220">
    <property type="entry name" value="predicted glycosyltransferase like domains"/>
    <property type="match status" value="1"/>
</dbReference>
<evidence type="ECO:0000313" key="5">
    <source>
        <dbReference type="EMBL" id="UPU35697.1"/>
    </source>
</evidence>
<keyword evidence="1" id="KW-1133">Transmembrane helix</keyword>
<dbReference type="EMBL" id="CP096574">
    <property type="protein sequence ID" value="UPU35697.1"/>
    <property type="molecule type" value="Genomic_DNA"/>
</dbReference>